<protein>
    <submittedName>
        <fullName evidence="1 2">Uncharacterized protein</fullName>
    </submittedName>
</protein>
<dbReference type="VEuPathDB" id="FungiDB:GGTG_09540"/>
<reference evidence="2" key="4">
    <citation type="journal article" date="2015" name="G3 (Bethesda)">
        <title>Genome sequences of three phytopathogenic species of the Magnaporthaceae family of fungi.</title>
        <authorList>
            <person name="Okagaki L.H."/>
            <person name="Nunes C.C."/>
            <person name="Sailsbery J."/>
            <person name="Clay B."/>
            <person name="Brown D."/>
            <person name="John T."/>
            <person name="Oh Y."/>
            <person name="Young N."/>
            <person name="Fitzgerald M."/>
            <person name="Haas B.J."/>
            <person name="Zeng Q."/>
            <person name="Young S."/>
            <person name="Adiconis X."/>
            <person name="Fan L."/>
            <person name="Levin J.Z."/>
            <person name="Mitchell T.K."/>
            <person name="Okubara P.A."/>
            <person name="Farman M.L."/>
            <person name="Kohn L.M."/>
            <person name="Birren B."/>
            <person name="Ma L.-J."/>
            <person name="Dean R.A."/>
        </authorList>
    </citation>
    <scope>NUCLEOTIDE SEQUENCE</scope>
    <source>
        <strain evidence="2">R3-111a-1</strain>
    </source>
</reference>
<sequence length="114" mass="13128">RVKAHSCLHISPNATEHDNHSLHHTIRPPHCLSTTLYLPHCSSTTLFVHYTVRPPHYSFTILFVYYTIRPLHYSFITLFLYHTIPTMFEAGNDRAGFPPADVDKMIAGCRDFTT</sequence>
<feature type="non-terminal residue" evidence="1">
    <location>
        <position position="1"/>
    </location>
</feature>
<evidence type="ECO:0000313" key="3">
    <source>
        <dbReference type="Proteomes" id="UP000006039"/>
    </source>
</evidence>
<reference evidence="3" key="1">
    <citation type="submission" date="2010-07" db="EMBL/GenBank/DDBJ databases">
        <title>The genome sequence of Gaeumannomyces graminis var. tritici strain R3-111a-1.</title>
        <authorList>
            <consortium name="The Broad Institute Genome Sequencing Platform"/>
            <person name="Ma L.-J."/>
            <person name="Dead R."/>
            <person name="Young S."/>
            <person name="Zeng Q."/>
            <person name="Koehrsen M."/>
            <person name="Alvarado L."/>
            <person name="Berlin A."/>
            <person name="Chapman S.B."/>
            <person name="Chen Z."/>
            <person name="Freedman E."/>
            <person name="Gellesch M."/>
            <person name="Goldberg J."/>
            <person name="Griggs A."/>
            <person name="Gujja S."/>
            <person name="Heilman E.R."/>
            <person name="Heiman D."/>
            <person name="Hepburn T."/>
            <person name="Howarth C."/>
            <person name="Jen D."/>
            <person name="Larson L."/>
            <person name="Mehta T."/>
            <person name="Neiman D."/>
            <person name="Pearson M."/>
            <person name="Roberts A."/>
            <person name="Saif S."/>
            <person name="Shea T."/>
            <person name="Shenoy N."/>
            <person name="Sisk P."/>
            <person name="Stolte C."/>
            <person name="Sykes S."/>
            <person name="Walk T."/>
            <person name="White J."/>
            <person name="Yandava C."/>
            <person name="Haas B."/>
            <person name="Nusbaum C."/>
            <person name="Birren B."/>
        </authorList>
    </citation>
    <scope>NUCLEOTIDE SEQUENCE [LARGE SCALE GENOMIC DNA]</scope>
    <source>
        <strain evidence="3">R3-111a-1</strain>
    </source>
</reference>
<keyword evidence="3" id="KW-1185">Reference proteome</keyword>
<accession>J8TYD3</accession>
<evidence type="ECO:0000313" key="2">
    <source>
        <dbReference type="EnsemblFungi" id="EJT72681"/>
    </source>
</evidence>
<dbReference type="RefSeq" id="XP_009225655.1">
    <property type="nucleotide sequence ID" value="XM_009227391.1"/>
</dbReference>
<dbReference type="Proteomes" id="UP000006039">
    <property type="component" value="Unassembled WGS sequence"/>
</dbReference>
<dbReference type="GeneID" id="20349998"/>
<dbReference type="AlphaFoldDB" id="J8TYD3"/>
<organism evidence="1">
    <name type="scientific">Gaeumannomyces tritici (strain R3-111a-1)</name>
    <name type="common">Wheat and barley take-all root rot fungus</name>
    <name type="synonym">Gaeumannomyces graminis var. tritici</name>
    <dbReference type="NCBI Taxonomy" id="644352"/>
    <lineage>
        <taxon>Eukaryota</taxon>
        <taxon>Fungi</taxon>
        <taxon>Dikarya</taxon>
        <taxon>Ascomycota</taxon>
        <taxon>Pezizomycotina</taxon>
        <taxon>Sordariomycetes</taxon>
        <taxon>Sordariomycetidae</taxon>
        <taxon>Magnaporthales</taxon>
        <taxon>Magnaporthaceae</taxon>
        <taxon>Gaeumannomyces</taxon>
    </lineage>
</organism>
<dbReference type="EMBL" id="GL385399">
    <property type="protein sequence ID" value="EJT72681.1"/>
    <property type="molecule type" value="Genomic_DNA"/>
</dbReference>
<proteinExistence type="predicted"/>
<reference evidence="1" key="2">
    <citation type="submission" date="2010-07" db="EMBL/GenBank/DDBJ databases">
        <authorList>
            <consortium name="The Broad Institute Genome Sequencing Platform"/>
            <consortium name="Broad Institute Genome Sequencing Center for Infectious Disease"/>
            <person name="Ma L.-J."/>
            <person name="Dead R."/>
            <person name="Young S."/>
            <person name="Zeng Q."/>
            <person name="Koehrsen M."/>
            <person name="Alvarado L."/>
            <person name="Berlin A."/>
            <person name="Chapman S.B."/>
            <person name="Chen Z."/>
            <person name="Freedman E."/>
            <person name="Gellesch M."/>
            <person name="Goldberg J."/>
            <person name="Griggs A."/>
            <person name="Gujja S."/>
            <person name="Heilman E.R."/>
            <person name="Heiman D."/>
            <person name="Hepburn T."/>
            <person name="Howarth C."/>
            <person name="Jen D."/>
            <person name="Larson L."/>
            <person name="Mehta T."/>
            <person name="Neiman D."/>
            <person name="Pearson M."/>
            <person name="Roberts A."/>
            <person name="Saif S."/>
            <person name="Shea T."/>
            <person name="Shenoy N."/>
            <person name="Sisk P."/>
            <person name="Stolte C."/>
            <person name="Sykes S."/>
            <person name="Walk T."/>
            <person name="White J."/>
            <person name="Yandava C."/>
            <person name="Haas B."/>
            <person name="Nusbaum C."/>
            <person name="Birren B."/>
        </authorList>
    </citation>
    <scope>NUCLEOTIDE SEQUENCE</scope>
    <source>
        <strain evidence="1">R3-111a-1</strain>
    </source>
</reference>
<evidence type="ECO:0000313" key="1">
    <source>
        <dbReference type="EMBL" id="EJT72681.1"/>
    </source>
</evidence>
<reference evidence="2" key="5">
    <citation type="submission" date="2018-04" db="UniProtKB">
        <authorList>
            <consortium name="EnsemblFungi"/>
        </authorList>
    </citation>
    <scope>IDENTIFICATION</scope>
    <source>
        <strain evidence="2">R3-111a-1</strain>
    </source>
</reference>
<name>J8TYD3_GAET3</name>
<dbReference type="EnsemblFungi" id="EJT72681">
    <property type="protein sequence ID" value="EJT72681"/>
    <property type="gene ID" value="GGTG_09540"/>
</dbReference>
<reference evidence="1" key="3">
    <citation type="submission" date="2010-09" db="EMBL/GenBank/DDBJ databases">
        <title>Annotation of Gaeumannomyces graminis var. tritici R3-111a-1.</title>
        <authorList>
            <consortium name="The Broad Institute Genome Sequencing Platform"/>
            <person name="Ma L.-J."/>
            <person name="Dead R."/>
            <person name="Young S.K."/>
            <person name="Zeng Q."/>
            <person name="Gargeya S."/>
            <person name="Fitzgerald M."/>
            <person name="Haas B."/>
            <person name="Abouelleil A."/>
            <person name="Alvarado L."/>
            <person name="Arachchi H.M."/>
            <person name="Berlin A."/>
            <person name="Brown A."/>
            <person name="Chapman S.B."/>
            <person name="Chen Z."/>
            <person name="Dunbar C."/>
            <person name="Freedman E."/>
            <person name="Gearin G."/>
            <person name="Gellesch M."/>
            <person name="Goldberg J."/>
            <person name="Griggs A."/>
            <person name="Gujja S."/>
            <person name="Heiman D."/>
            <person name="Howarth C."/>
            <person name="Larson L."/>
            <person name="Lui A."/>
            <person name="MacDonald P.J.P."/>
            <person name="Mehta T."/>
            <person name="Montmayeur A."/>
            <person name="Murphy C."/>
            <person name="Neiman D."/>
            <person name="Pearson M."/>
            <person name="Priest M."/>
            <person name="Roberts A."/>
            <person name="Saif S."/>
            <person name="Shea T."/>
            <person name="Shenoy N."/>
            <person name="Sisk P."/>
            <person name="Stolte C."/>
            <person name="Sykes S."/>
            <person name="Yandava C."/>
            <person name="Wortman J."/>
            <person name="Nusbaum C."/>
            <person name="Birren B."/>
        </authorList>
    </citation>
    <scope>NUCLEOTIDE SEQUENCE</scope>
    <source>
        <strain evidence="1">R3-111a-1</strain>
    </source>
</reference>
<gene>
    <name evidence="2" type="primary">20349998</name>
    <name evidence="1" type="ORF">GGTG_09540</name>
</gene>